<sequence>MKAGLRERKKMATRQALHEAAVALSIEHGLEKVTVEAIADAAEVSRRTFSNYFASKEEALLYGDELRMRLLVDAVQQRPPAEPPWAALTGAAMDVQHDLGARDPGWVAQVRLVRRHPALAAQQVSTYASLEDELTAAIASRAADSPACAVRARLMTAAFLVAMRVAVQEWLDRPSGTPLADVMRECLAQMGSAFR</sequence>
<dbReference type="InterPro" id="IPR050109">
    <property type="entry name" value="HTH-type_TetR-like_transc_reg"/>
</dbReference>
<dbReference type="Pfam" id="PF17754">
    <property type="entry name" value="TetR_C_14"/>
    <property type="match status" value="1"/>
</dbReference>
<dbReference type="InterPro" id="IPR001647">
    <property type="entry name" value="HTH_TetR"/>
</dbReference>
<feature type="domain" description="HTH tetR-type" evidence="5">
    <location>
        <begin position="11"/>
        <end position="71"/>
    </location>
</feature>
<dbReference type="Gene3D" id="1.10.10.60">
    <property type="entry name" value="Homeodomain-like"/>
    <property type="match status" value="1"/>
</dbReference>
<evidence type="ECO:0000256" key="2">
    <source>
        <dbReference type="ARBA" id="ARBA00023125"/>
    </source>
</evidence>
<protein>
    <submittedName>
        <fullName evidence="6">TetR family transcriptional regulator</fullName>
    </submittedName>
</protein>
<dbReference type="Gene3D" id="1.10.357.10">
    <property type="entry name" value="Tetracycline Repressor, domain 2"/>
    <property type="match status" value="1"/>
</dbReference>
<comment type="caution">
    <text evidence="6">The sequence shown here is derived from an EMBL/GenBank/DDBJ whole genome shotgun (WGS) entry which is preliminary data.</text>
</comment>
<dbReference type="InterPro" id="IPR009057">
    <property type="entry name" value="Homeodomain-like_sf"/>
</dbReference>
<organism evidence="6 7">
    <name type="scientific">Dactylosporangium darangshiense</name>
    <dbReference type="NCBI Taxonomy" id="579108"/>
    <lineage>
        <taxon>Bacteria</taxon>
        <taxon>Bacillati</taxon>
        <taxon>Actinomycetota</taxon>
        <taxon>Actinomycetes</taxon>
        <taxon>Micromonosporales</taxon>
        <taxon>Micromonosporaceae</taxon>
        <taxon>Dactylosporangium</taxon>
    </lineage>
</organism>
<keyword evidence="2 4" id="KW-0238">DNA-binding</keyword>
<evidence type="ECO:0000256" key="1">
    <source>
        <dbReference type="ARBA" id="ARBA00023015"/>
    </source>
</evidence>
<reference evidence="7" key="1">
    <citation type="journal article" date="2019" name="Int. J. Syst. Evol. Microbiol.">
        <title>The Global Catalogue of Microorganisms (GCM) 10K type strain sequencing project: providing services to taxonomists for standard genome sequencing and annotation.</title>
        <authorList>
            <consortium name="The Broad Institute Genomics Platform"/>
            <consortium name="The Broad Institute Genome Sequencing Center for Infectious Disease"/>
            <person name="Wu L."/>
            <person name="Ma J."/>
        </authorList>
    </citation>
    <scope>NUCLEOTIDE SEQUENCE [LARGE SCALE GENOMIC DNA]</scope>
    <source>
        <strain evidence="7">JCM 17441</strain>
    </source>
</reference>
<dbReference type="PROSITE" id="PS50977">
    <property type="entry name" value="HTH_TETR_2"/>
    <property type="match status" value="1"/>
</dbReference>
<name>A0ABP8DB46_9ACTN</name>
<dbReference type="PANTHER" id="PTHR30055:SF238">
    <property type="entry name" value="MYCOFACTOCIN BIOSYNTHESIS TRANSCRIPTIONAL REGULATOR MFTR-RELATED"/>
    <property type="match status" value="1"/>
</dbReference>
<dbReference type="RefSeq" id="WP_345129120.1">
    <property type="nucleotide sequence ID" value="NZ_BAABAT010000012.1"/>
</dbReference>
<keyword evidence="3" id="KW-0804">Transcription</keyword>
<keyword evidence="1" id="KW-0805">Transcription regulation</keyword>
<dbReference type="InterPro" id="IPR023772">
    <property type="entry name" value="DNA-bd_HTH_TetR-type_CS"/>
</dbReference>
<dbReference type="PANTHER" id="PTHR30055">
    <property type="entry name" value="HTH-TYPE TRANSCRIPTIONAL REGULATOR RUTR"/>
    <property type="match status" value="1"/>
</dbReference>
<gene>
    <name evidence="6" type="ORF">GCM10022255_045350</name>
</gene>
<evidence type="ECO:0000313" key="6">
    <source>
        <dbReference type="EMBL" id="GAA4251710.1"/>
    </source>
</evidence>
<evidence type="ECO:0000256" key="3">
    <source>
        <dbReference type="ARBA" id="ARBA00023163"/>
    </source>
</evidence>
<evidence type="ECO:0000259" key="5">
    <source>
        <dbReference type="PROSITE" id="PS50977"/>
    </source>
</evidence>
<dbReference type="Pfam" id="PF00440">
    <property type="entry name" value="TetR_N"/>
    <property type="match status" value="1"/>
</dbReference>
<accession>A0ABP8DB46</accession>
<dbReference type="EMBL" id="BAABAT010000012">
    <property type="protein sequence ID" value="GAA4251710.1"/>
    <property type="molecule type" value="Genomic_DNA"/>
</dbReference>
<dbReference type="PROSITE" id="PS01081">
    <property type="entry name" value="HTH_TETR_1"/>
    <property type="match status" value="1"/>
</dbReference>
<dbReference type="Proteomes" id="UP001500620">
    <property type="component" value="Unassembled WGS sequence"/>
</dbReference>
<evidence type="ECO:0000313" key="7">
    <source>
        <dbReference type="Proteomes" id="UP001500620"/>
    </source>
</evidence>
<dbReference type="SUPFAM" id="SSF46689">
    <property type="entry name" value="Homeodomain-like"/>
    <property type="match status" value="1"/>
</dbReference>
<dbReference type="InterPro" id="IPR041347">
    <property type="entry name" value="MftR_C"/>
</dbReference>
<evidence type="ECO:0000256" key="4">
    <source>
        <dbReference type="PROSITE-ProRule" id="PRU00335"/>
    </source>
</evidence>
<feature type="DNA-binding region" description="H-T-H motif" evidence="4">
    <location>
        <begin position="34"/>
        <end position="53"/>
    </location>
</feature>
<proteinExistence type="predicted"/>
<keyword evidence="7" id="KW-1185">Reference proteome</keyword>